<dbReference type="InterPro" id="IPR000835">
    <property type="entry name" value="HTH_MarR-typ"/>
</dbReference>
<evidence type="ECO:0000313" key="3">
    <source>
        <dbReference type="Proteomes" id="UP000694300"/>
    </source>
</evidence>
<dbReference type="PANTHER" id="PTHR33164">
    <property type="entry name" value="TRANSCRIPTIONAL REGULATOR, MARR FAMILY"/>
    <property type="match status" value="1"/>
</dbReference>
<comment type="caution">
    <text evidence="2">The sequence shown here is derived from an EMBL/GenBank/DDBJ whole genome shotgun (WGS) entry which is preliminary data.</text>
</comment>
<evidence type="ECO:0000313" key="2">
    <source>
        <dbReference type="EMBL" id="MBW0126792.1"/>
    </source>
</evidence>
<gene>
    <name evidence="2" type="ORF">I4I82_03745</name>
</gene>
<keyword evidence="3" id="KW-1185">Reference proteome</keyword>
<evidence type="ECO:0000259" key="1">
    <source>
        <dbReference type="Pfam" id="PF12802"/>
    </source>
</evidence>
<organism evidence="2 3">
    <name type="scientific">Pseudonocardia oceani</name>
    <dbReference type="NCBI Taxonomy" id="2792013"/>
    <lineage>
        <taxon>Bacteria</taxon>
        <taxon>Bacillati</taxon>
        <taxon>Actinomycetota</taxon>
        <taxon>Actinomycetes</taxon>
        <taxon>Pseudonocardiales</taxon>
        <taxon>Pseudonocardiaceae</taxon>
        <taxon>Pseudonocardia</taxon>
    </lineage>
</organism>
<name>A0ABS6U3H6_9PSEU</name>
<dbReference type="Pfam" id="PF12802">
    <property type="entry name" value="MarR_2"/>
    <property type="match status" value="1"/>
</dbReference>
<feature type="domain" description="HTH marR-type" evidence="1">
    <location>
        <begin position="44"/>
        <end position="91"/>
    </location>
</feature>
<reference evidence="2 3" key="1">
    <citation type="submission" date="2020-11" db="EMBL/GenBank/DDBJ databases">
        <title>Pseudonocardia abyssalis sp. nov. and Pseudonocardia oceani sp. nov., description and phylogenomic analysis of two novel actinomycetes isolated from the deep Southern Ocean.</title>
        <authorList>
            <person name="Parra J."/>
        </authorList>
    </citation>
    <scope>NUCLEOTIDE SEQUENCE [LARGE SCALE GENOMIC DNA]</scope>
    <source>
        <strain evidence="3">KRD185</strain>
    </source>
</reference>
<dbReference type="Proteomes" id="UP000694300">
    <property type="component" value="Unassembled WGS sequence"/>
</dbReference>
<sequence length="153" mass="16698">MVSSEPGVLPLLLLQGFRVLIDGLHAELARQGHPDVRPVHGFVLQAVGDGCSTVEVGRRLGVTKQAAAKHVETLEALGYVRREADPRDARARTVRRTERGEDCLVRSARILEGLRAGWAGELEPGRVDDLERDLRTVTADAPLRVDVPGWLGL</sequence>
<accession>A0ABS6U3H6</accession>
<dbReference type="EMBL" id="JADQDF010000001">
    <property type="protein sequence ID" value="MBW0126792.1"/>
    <property type="molecule type" value="Genomic_DNA"/>
</dbReference>
<dbReference type="PANTHER" id="PTHR33164:SF99">
    <property type="entry name" value="MARR FAMILY REGULATORY PROTEIN"/>
    <property type="match status" value="1"/>
</dbReference>
<dbReference type="InterPro" id="IPR039422">
    <property type="entry name" value="MarR/SlyA-like"/>
</dbReference>
<protein>
    <submittedName>
        <fullName evidence="2">Winged helix-turn-helix transcriptional regulator</fullName>
    </submittedName>
</protein>
<proteinExistence type="predicted"/>